<feature type="transmembrane region" description="Helical" evidence="1">
    <location>
        <begin position="63"/>
        <end position="81"/>
    </location>
</feature>
<feature type="transmembrane region" description="Helical" evidence="1">
    <location>
        <begin position="12"/>
        <end position="33"/>
    </location>
</feature>
<keyword evidence="1" id="KW-0812">Transmembrane</keyword>
<proteinExistence type="predicted"/>
<sequence>MKVTGNDVAATLSVAVVLVLYLVFLAIGRVWFIDTVREMAIVVLVGGLLSRLIGGREAFHPRWPAVVGNFATLGLGIVAAMTGSRAVLAVFVVMTAVLVVAALSIQARTDVGSAAGAGATSKEPPR</sequence>
<name>A0A2U1FDB1_9PSEU</name>
<protein>
    <submittedName>
        <fullName evidence="2">Uncharacterized protein</fullName>
    </submittedName>
</protein>
<keyword evidence="1" id="KW-1133">Transmembrane helix</keyword>
<evidence type="ECO:0000313" key="2">
    <source>
        <dbReference type="EMBL" id="PVZ10193.1"/>
    </source>
</evidence>
<accession>A0A2U1FDB1</accession>
<evidence type="ECO:0000313" key="3">
    <source>
        <dbReference type="Proteomes" id="UP000245639"/>
    </source>
</evidence>
<comment type="caution">
    <text evidence="2">The sequence shown here is derived from an EMBL/GenBank/DDBJ whole genome shotgun (WGS) entry which is preliminary data.</text>
</comment>
<evidence type="ECO:0000256" key="1">
    <source>
        <dbReference type="SAM" id="Phobius"/>
    </source>
</evidence>
<gene>
    <name evidence="2" type="ORF">C8D89_105270</name>
</gene>
<dbReference type="EMBL" id="QEKW01000005">
    <property type="protein sequence ID" value="PVZ10193.1"/>
    <property type="molecule type" value="Genomic_DNA"/>
</dbReference>
<keyword evidence="3" id="KW-1185">Reference proteome</keyword>
<dbReference type="Proteomes" id="UP000245639">
    <property type="component" value="Unassembled WGS sequence"/>
</dbReference>
<keyword evidence="1" id="KW-0472">Membrane</keyword>
<organism evidence="2 3">
    <name type="scientific">Actinomycetospora cinnamomea</name>
    <dbReference type="NCBI Taxonomy" id="663609"/>
    <lineage>
        <taxon>Bacteria</taxon>
        <taxon>Bacillati</taxon>
        <taxon>Actinomycetota</taxon>
        <taxon>Actinomycetes</taxon>
        <taxon>Pseudonocardiales</taxon>
        <taxon>Pseudonocardiaceae</taxon>
        <taxon>Actinomycetospora</taxon>
    </lineage>
</organism>
<dbReference type="RefSeq" id="WP_116708423.1">
    <property type="nucleotide sequence ID" value="NZ_QEKW01000005.1"/>
</dbReference>
<dbReference type="AlphaFoldDB" id="A0A2U1FDB1"/>
<feature type="transmembrane region" description="Helical" evidence="1">
    <location>
        <begin position="87"/>
        <end position="105"/>
    </location>
</feature>
<reference evidence="2 3" key="1">
    <citation type="submission" date="2018-04" db="EMBL/GenBank/DDBJ databases">
        <title>Genomic Encyclopedia of Type Strains, Phase IV (KMG-IV): sequencing the most valuable type-strain genomes for metagenomic binning, comparative biology and taxonomic classification.</title>
        <authorList>
            <person name="Goeker M."/>
        </authorList>
    </citation>
    <scope>NUCLEOTIDE SEQUENCE [LARGE SCALE GENOMIC DNA]</scope>
    <source>
        <strain evidence="2 3">DSM 45771</strain>
    </source>
</reference>